<comment type="caution">
    <text evidence="1">The sequence shown here is derived from an EMBL/GenBank/DDBJ whole genome shotgun (WGS) entry which is preliminary data.</text>
</comment>
<evidence type="ECO:0000313" key="1">
    <source>
        <dbReference type="EMBL" id="PSB58413.1"/>
    </source>
</evidence>
<accession>A0A2T1GKW0</accession>
<dbReference type="Proteomes" id="UP000238937">
    <property type="component" value="Unassembled WGS sequence"/>
</dbReference>
<dbReference type="EMBL" id="PVWO01000036">
    <property type="protein sequence ID" value="PSB58413.1"/>
    <property type="molecule type" value="Genomic_DNA"/>
</dbReference>
<reference evidence="1 2" key="1">
    <citation type="submission" date="2018-03" db="EMBL/GenBank/DDBJ databases">
        <title>The ancient ancestry and fast evolution of plastids.</title>
        <authorList>
            <person name="Moore K.R."/>
            <person name="Magnabosco C."/>
            <person name="Momper L."/>
            <person name="Gold D.A."/>
            <person name="Bosak T."/>
            <person name="Fournier G.P."/>
        </authorList>
    </citation>
    <scope>NUCLEOTIDE SEQUENCE [LARGE SCALE GENOMIC DNA]</scope>
    <source>
        <strain evidence="1 2">CCALA 037</strain>
    </source>
</reference>
<organism evidence="1 2">
    <name type="scientific">Chamaesiphon polymorphus CCALA 037</name>
    <dbReference type="NCBI Taxonomy" id="2107692"/>
    <lineage>
        <taxon>Bacteria</taxon>
        <taxon>Bacillati</taxon>
        <taxon>Cyanobacteriota</taxon>
        <taxon>Cyanophyceae</taxon>
        <taxon>Gomontiellales</taxon>
        <taxon>Chamaesiphonaceae</taxon>
        <taxon>Chamaesiphon</taxon>
    </lineage>
</organism>
<gene>
    <name evidence="1" type="ORF">C7B77_04860</name>
</gene>
<dbReference type="AlphaFoldDB" id="A0A2T1GKW0"/>
<protein>
    <submittedName>
        <fullName evidence="1">Uncharacterized protein</fullName>
    </submittedName>
</protein>
<proteinExistence type="predicted"/>
<evidence type="ECO:0000313" key="2">
    <source>
        <dbReference type="Proteomes" id="UP000238937"/>
    </source>
</evidence>
<keyword evidence="2" id="KW-1185">Reference proteome</keyword>
<sequence length="248" mass="25492">MKFNLITKASNAFDFASRRKTFTQLLSASTLAVGAISTISAVPARAISLAGGQVVWTGEVDNFVQLINPTPGDTIDTIFNNISMGAAMVSSATGPFTTTGLFDQSPSGGGVYPIDPSSVTTFTYVSGDSSNYTYELASDLDFAFANTVTLTVVAGTKFSGNINPAGTAASLFTNDGTGSFYTQGGVRTDVTALSFTLNDIGGGVTAGYSILASTTTTAVPEPFTIVGTLVGGTVAMRMRKKLATASQE</sequence>
<dbReference type="RefSeq" id="WP_106300864.1">
    <property type="nucleotide sequence ID" value="NZ_PVWO01000036.1"/>
</dbReference>
<name>A0A2T1GKW0_9CYAN</name>